<gene>
    <name evidence="10" type="ORF">Ga0074812_11583</name>
</gene>
<dbReference type="PRINTS" id="PR00189">
    <property type="entry name" value="TRNSTHYRETIN"/>
</dbReference>
<dbReference type="InterPro" id="IPR023416">
    <property type="entry name" value="Transthyretin/HIU_hydrolase_d"/>
</dbReference>
<accession>A0A0S4QRP7</accession>
<keyword evidence="11" id="KW-1185">Reference proteome</keyword>
<comment type="subunit">
    <text evidence="4 8">Homotetramer.</text>
</comment>
<reference evidence="11" key="1">
    <citation type="submission" date="2015-11" db="EMBL/GenBank/DDBJ databases">
        <authorList>
            <person name="Varghese N."/>
        </authorList>
    </citation>
    <scope>NUCLEOTIDE SEQUENCE [LARGE SCALE GENOMIC DNA]</scope>
    <source>
        <strain evidence="11">DSM 45899</strain>
    </source>
</reference>
<feature type="binding site" evidence="7">
    <location>
        <position position="52"/>
    </location>
    <ligand>
        <name>substrate</name>
    </ligand>
</feature>
<dbReference type="GO" id="GO:0033971">
    <property type="term" value="F:hydroxyisourate hydrolase activity"/>
    <property type="evidence" value="ECO:0007669"/>
    <property type="project" value="UniProtKB-EC"/>
</dbReference>
<dbReference type="NCBIfam" id="TIGR02962">
    <property type="entry name" value="hdxy_isourate"/>
    <property type="match status" value="1"/>
</dbReference>
<comment type="function">
    <text evidence="2">Catalyzes the hydrolysis of 5-hydroxyisourate (HIU) to 2-oxo-4-hydroxy-4-carboxy-5-ureidoimidazoline (OHCU).</text>
</comment>
<name>A0A0S4QRP7_9ACTN</name>
<dbReference type="InterPro" id="IPR000895">
    <property type="entry name" value="Transthyretin/HIU_hydrolase"/>
</dbReference>
<protein>
    <recommendedName>
        <fullName evidence="8">5-hydroxyisourate hydrolase</fullName>
        <shortName evidence="8">HIU hydrolase</shortName>
        <shortName evidence="8">HIUHase</shortName>
        <ecNumber evidence="8">3.5.2.17</ecNumber>
    </recommendedName>
</protein>
<keyword evidence="6 8" id="KW-0378">Hydrolase</keyword>
<dbReference type="Proteomes" id="UP000198802">
    <property type="component" value="Unassembled WGS sequence"/>
</dbReference>
<dbReference type="PROSITE" id="PS00768">
    <property type="entry name" value="TRANSTHYRETIN_1"/>
    <property type="match status" value="1"/>
</dbReference>
<evidence type="ECO:0000256" key="2">
    <source>
        <dbReference type="ARBA" id="ARBA00002704"/>
    </source>
</evidence>
<dbReference type="InterPro" id="IPR036817">
    <property type="entry name" value="Transthyretin/HIU_hydrolase_sf"/>
</dbReference>
<evidence type="ECO:0000256" key="8">
    <source>
        <dbReference type="RuleBase" id="RU361270"/>
    </source>
</evidence>
<dbReference type="GO" id="GO:0006144">
    <property type="term" value="P:purine nucleobase metabolic process"/>
    <property type="evidence" value="ECO:0007669"/>
    <property type="project" value="UniProtKB-KW"/>
</dbReference>
<dbReference type="AlphaFoldDB" id="A0A0S4QRP7"/>
<dbReference type="SUPFAM" id="SSF49472">
    <property type="entry name" value="Transthyretin (synonym: prealbumin)"/>
    <property type="match status" value="1"/>
</dbReference>
<evidence type="ECO:0000313" key="11">
    <source>
        <dbReference type="Proteomes" id="UP000198802"/>
    </source>
</evidence>
<comment type="catalytic activity">
    <reaction evidence="1 8">
        <text>5-hydroxyisourate + H2O = 5-hydroxy-2-oxo-4-ureido-2,5-dihydro-1H-imidazole-5-carboxylate + H(+)</text>
        <dbReference type="Rhea" id="RHEA:23736"/>
        <dbReference type="ChEBI" id="CHEBI:15377"/>
        <dbReference type="ChEBI" id="CHEBI:15378"/>
        <dbReference type="ChEBI" id="CHEBI:18072"/>
        <dbReference type="ChEBI" id="CHEBI:58639"/>
        <dbReference type="EC" id="3.5.2.17"/>
    </reaction>
</comment>
<keyword evidence="5 8" id="KW-0659">Purine metabolism</keyword>
<dbReference type="PANTHER" id="PTHR10395">
    <property type="entry name" value="URICASE AND TRANSTHYRETIN-RELATED"/>
    <property type="match status" value="1"/>
</dbReference>
<dbReference type="CDD" id="cd05822">
    <property type="entry name" value="TLP_HIUase"/>
    <property type="match status" value="1"/>
</dbReference>
<evidence type="ECO:0000256" key="4">
    <source>
        <dbReference type="ARBA" id="ARBA00011881"/>
    </source>
</evidence>
<evidence type="ECO:0000256" key="3">
    <source>
        <dbReference type="ARBA" id="ARBA00009850"/>
    </source>
</evidence>
<organism evidence="10 11">
    <name type="scientific">Parafrankia irregularis</name>
    <dbReference type="NCBI Taxonomy" id="795642"/>
    <lineage>
        <taxon>Bacteria</taxon>
        <taxon>Bacillati</taxon>
        <taxon>Actinomycetota</taxon>
        <taxon>Actinomycetes</taxon>
        <taxon>Frankiales</taxon>
        <taxon>Frankiaceae</taxon>
        <taxon>Parafrankia</taxon>
    </lineage>
</organism>
<dbReference type="EMBL" id="FAOZ01000015">
    <property type="protein sequence ID" value="CUU57881.1"/>
    <property type="molecule type" value="Genomic_DNA"/>
</dbReference>
<proteinExistence type="inferred from homology"/>
<dbReference type="Pfam" id="PF00576">
    <property type="entry name" value="Transthyretin"/>
    <property type="match status" value="1"/>
</dbReference>
<dbReference type="Gene3D" id="2.60.40.180">
    <property type="entry name" value="Transthyretin/hydroxyisourate hydrolase domain"/>
    <property type="match status" value="1"/>
</dbReference>
<feature type="binding site" evidence="7">
    <location>
        <position position="8"/>
    </location>
    <ligand>
        <name>substrate</name>
    </ligand>
</feature>
<dbReference type="InterPro" id="IPR023418">
    <property type="entry name" value="Thyroxine_BS"/>
</dbReference>
<evidence type="ECO:0000256" key="7">
    <source>
        <dbReference type="PIRSR" id="PIRSR600895-51"/>
    </source>
</evidence>
<dbReference type="InterPro" id="IPR014306">
    <property type="entry name" value="Hydroxyisourate_hydrolase"/>
</dbReference>
<evidence type="ECO:0000256" key="1">
    <source>
        <dbReference type="ARBA" id="ARBA00001043"/>
    </source>
</evidence>
<dbReference type="EC" id="3.5.2.17" evidence="8"/>
<feature type="binding site" evidence="7">
    <location>
        <position position="107"/>
    </location>
    <ligand>
        <name>substrate</name>
    </ligand>
</feature>
<sequence length="110" mass="11625">MPVSLSTHVLDTGVGKPAVGVPVRLERAVLTLDGEVKGWRPVAQAVTDGDGRVAQLPADGAGTWRLLFDTAGHSAFHPEVAITFVIEDAAEHVHVPLLLAPFGYTTYRGS</sequence>
<comment type="similarity">
    <text evidence="3 8">Belongs to the transthyretin family. 5-hydroxyisourate hydrolase subfamily.</text>
</comment>
<evidence type="ECO:0000313" key="10">
    <source>
        <dbReference type="EMBL" id="CUU57881.1"/>
    </source>
</evidence>
<evidence type="ECO:0000256" key="6">
    <source>
        <dbReference type="ARBA" id="ARBA00022801"/>
    </source>
</evidence>
<evidence type="ECO:0000256" key="5">
    <source>
        <dbReference type="ARBA" id="ARBA00022631"/>
    </source>
</evidence>
<evidence type="ECO:0000259" key="9">
    <source>
        <dbReference type="Pfam" id="PF00576"/>
    </source>
</evidence>
<feature type="domain" description="Transthyretin/hydroxyisourate hydrolase" evidence="9">
    <location>
        <begin position="5"/>
        <end position="109"/>
    </location>
</feature>
<dbReference type="PANTHER" id="PTHR10395:SF7">
    <property type="entry name" value="5-HYDROXYISOURATE HYDROLASE"/>
    <property type="match status" value="1"/>
</dbReference>